<gene>
    <name evidence="2" type="ORF">HCN08_04670</name>
</gene>
<evidence type="ECO:0000313" key="2">
    <source>
        <dbReference type="EMBL" id="NJP42706.1"/>
    </source>
</evidence>
<feature type="signal peptide" evidence="1">
    <location>
        <begin position="1"/>
        <end position="31"/>
    </location>
</feature>
<keyword evidence="3" id="KW-1185">Reference proteome</keyword>
<protein>
    <recommendedName>
        <fullName evidence="4">Secreted protein</fullName>
    </recommendedName>
</protein>
<sequence length="144" mass="15292">MKKLTNRMLGTLATSAVAVAIACTGAPAAHAEQQAPTARPALSVQPFTAHKCGSVYCVNVYGSGLHVDYETVARANNGAMSGYVNAQDDDDSWHKASGYFAVTSGLTRLNIDHSFSNNSTFCGGVKSTPDWQDYKDMVCVTIHS</sequence>
<evidence type="ECO:0000313" key="3">
    <source>
        <dbReference type="Proteomes" id="UP000734511"/>
    </source>
</evidence>
<reference evidence="2 3" key="1">
    <citation type="submission" date="2020-03" db="EMBL/GenBank/DDBJ databases">
        <title>WGS of actinomycetes isolated from Thailand.</title>
        <authorList>
            <person name="Thawai C."/>
        </authorList>
    </citation>
    <scope>NUCLEOTIDE SEQUENCE [LARGE SCALE GENOMIC DNA]</scope>
    <source>
        <strain evidence="2 3">PRB2-1</strain>
    </source>
</reference>
<name>A0ABX0ZM41_9ACTN</name>
<feature type="chain" id="PRO_5045775066" description="Secreted protein" evidence="1">
    <location>
        <begin position="32"/>
        <end position="144"/>
    </location>
</feature>
<accession>A0ABX0ZM41</accession>
<evidence type="ECO:0008006" key="4">
    <source>
        <dbReference type="Google" id="ProtNLM"/>
    </source>
</evidence>
<keyword evidence="1" id="KW-0732">Signal</keyword>
<dbReference type="PROSITE" id="PS51257">
    <property type="entry name" value="PROKAR_LIPOPROTEIN"/>
    <property type="match status" value="1"/>
</dbReference>
<organism evidence="2 3">
    <name type="scientific">Actinacidiphila epipremni</name>
    <dbReference type="NCBI Taxonomy" id="2053013"/>
    <lineage>
        <taxon>Bacteria</taxon>
        <taxon>Bacillati</taxon>
        <taxon>Actinomycetota</taxon>
        <taxon>Actinomycetes</taxon>
        <taxon>Kitasatosporales</taxon>
        <taxon>Streptomycetaceae</taxon>
        <taxon>Actinacidiphila</taxon>
    </lineage>
</organism>
<proteinExistence type="predicted"/>
<dbReference type="RefSeq" id="WP_167981546.1">
    <property type="nucleotide sequence ID" value="NZ_JAATEJ010000002.1"/>
</dbReference>
<dbReference type="Proteomes" id="UP000734511">
    <property type="component" value="Unassembled WGS sequence"/>
</dbReference>
<evidence type="ECO:0000256" key="1">
    <source>
        <dbReference type="SAM" id="SignalP"/>
    </source>
</evidence>
<dbReference type="EMBL" id="JAATEJ010000002">
    <property type="protein sequence ID" value="NJP42706.1"/>
    <property type="molecule type" value="Genomic_DNA"/>
</dbReference>
<comment type="caution">
    <text evidence="2">The sequence shown here is derived from an EMBL/GenBank/DDBJ whole genome shotgun (WGS) entry which is preliminary data.</text>
</comment>